<protein>
    <submittedName>
        <fullName evidence="1">Uncharacterized protein</fullName>
    </submittedName>
</protein>
<dbReference type="Proteomes" id="UP000006276">
    <property type="component" value="Chromosome"/>
</dbReference>
<evidence type="ECO:0000313" key="1">
    <source>
        <dbReference type="EMBL" id="AFR36019.1"/>
    </source>
</evidence>
<dbReference type="EMBL" id="CP003787">
    <property type="protein sequence ID" value="AFR36019.1"/>
    <property type="molecule type" value="Genomic_DNA"/>
</dbReference>
<evidence type="ECO:0000313" key="2">
    <source>
        <dbReference type="Proteomes" id="UP000006276"/>
    </source>
</evidence>
<dbReference type="AlphaFoldDB" id="J9R2G4"/>
<name>J9R2G4_RIEAN</name>
<keyword evidence="2" id="KW-1185">Reference proteome</keyword>
<accession>J9R2G4</accession>
<dbReference type="RefSeq" id="WP_014938343.1">
    <property type="nucleotide sequence ID" value="NC_018609.1"/>
</dbReference>
<dbReference type="KEGG" id="rag:B739_1421"/>
<gene>
    <name evidence="1" type="ORF">B739_1421</name>
</gene>
<reference evidence="1 2" key="1">
    <citation type="submission" date="2012-09" db="EMBL/GenBank/DDBJ databases">
        <title>Riemerella anatipestifer vaccine strains.</title>
        <authorList>
            <person name="Chun C.A."/>
            <person name="Shu W.M."/>
            <person name="Kang Z.D."/>
            <person name="Jia W.X."/>
        </authorList>
    </citation>
    <scope>NUCLEOTIDE SEQUENCE [LARGE SCALE GENOMIC DNA]</scope>
    <source>
        <strain evidence="1 2">RA-CH-1</strain>
    </source>
</reference>
<organism evidence="1 2">
    <name type="scientific">Riemerella anatipestifer RA-CH-1</name>
    <dbReference type="NCBI Taxonomy" id="1228997"/>
    <lineage>
        <taxon>Bacteria</taxon>
        <taxon>Pseudomonadati</taxon>
        <taxon>Bacteroidota</taxon>
        <taxon>Flavobacteriia</taxon>
        <taxon>Flavobacteriales</taxon>
        <taxon>Weeksellaceae</taxon>
        <taxon>Riemerella</taxon>
    </lineage>
</organism>
<dbReference type="HOGENOM" id="CLU_2809723_0_0_10"/>
<sequence>MGENRIVTGENRNVIRENTTVKDKNKNTAEGNKKATIKRWEVEQIYDKNQYIYTSILKNKFYEKVFF</sequence>
<dbReference type="PATRIC" id="fig|1228997.3.peg.1417"/>
<proteinExistence type="predicted"/>